<gene>
    <name evidence="1" type="ORF">S06H3_58039</name>
</gene>
<accession>X1P7B6</accession>
<reference evidence="1" key="1">
    <citation type="journal article" date="2014" name="Front. Microbiol.">
        <title>High frequency of phylogenetically diverse reductive dehalogenase-homologous genes in deep subseafloor sedimentary metagenomes.</title>
        <authorList>
            <person name="Kawai M."/>
            <person name="Futagami T."/>
            <person name="Toyoda A."/>
            <person name="Takaki Y."/>
            <person name="Nishi S."/>
            <person name="Hori S."/>
            <person name="Arai W."/>
            <person name="Tsubouchi T."/>
            <person name="Morono Y."/>
            <person name="Uchiyama I."/>
            <person name="Ito T."/>
            <person name="Fujiyama A."/>
            <person name="Inagaki F."/>
            <person name="Takami H."/>
        </authorList>
    </citation>
    <scope>NUCLEOTIDE SEQUENCE</scope>
    <source>
        <strain evidence="1">Expedition CK06-06</strain>
    </source>
</reference>
<feature type="non-terminal residue" evidence="1">
    <location>
        <position position="71"/>
    </location>
</feature>
<dbReference type="EMBL" id="BARV01037533">
    <property type="protein sequence ID" value="GAI51743.1"/>
    <property type="molecule type" value="Genomic_DNA"/>
</dbReference>
<name>X1P7B6_9ZZZZ</name>
<comment type="caution">
    <text evidence="1">The sequence shown here is derived from an EMBL/GenBank/DDBJ whole genome shotgun (WGS) entry which is preliminary data.</text>
</comment>
<evidence type="ECO:0000313" key="1">
    <source>
        <dbReference type="EMBL" id="GAI51743.1"/>
    </source>
</evidence>
<proteinExistence type="predicted"/>
<protein>
    <submittedName>
        <fullName evidence="1">Uncharacterized protein</fullName>
    </submittedName>
</protein>
<sequence length="71" mass="8170">MYSIGIDAHKRYSQITIMQENGKIINRYKVNNDRKSIKRALSPYAQDGSKAVLESGWNWGLIYDMVSDCDL</sequence>
<organism evidence="1">
    <name type="scientific">marine sediment metagenome</name>
    <dbReference type="NCBI Taxonomy" id="412755"/>
    <lineage>
        <taxon>unclassified sequences</taxon>
        <taxon>metagenomes</taxon>
        <taxon>ecological metagenomes</taxon>
    </lineage>
</organism>
<dbReference type="AlphaFoldDB" id="X1P7B6"/>